<evidence type="ECO:0000313" key="4">
    <source>
        <dbReference type="Proteomes" id="UP001139158"/>
    </source>
</evidence>
<keyword evidence="2" id="KW-0812">Transmembrane</keyword>
<accession>A0A9X1MAT3</accession>
<feature type="region of interest" description="Disordered" evidence="1">
    <location>
        <begin position="294"/>
        <end position="394"/>
    </location>
</feature>
<feature type="transmembrane region" description="Helical" evidence="2">
    <location>
        <begin position="40"/>
        <end position="59"/>
    </location>
</feature>
<keyword evidence="2" id="KW-0472">Membrane</keyword>
<feature type="compositionally biased region" description="Basic and acidic residues" evidence="1">
    <location>
        <begin position="209"/>
        <end position="236"/>
    </location>
</feature>
<feature type="transmembrane region" description="Helical" evidence="2">
    <location>
        <begin position="129"/>
        <end position="150"/>
    </location>
</feature>
<keyword evidence="2" id="KW-1133">Transmembrane helix</keyword>
<reference evidence="3" key="1">
    <citation type="submission" date="2021-10" db="EMBL/GenBank/DDBJ databases">
        <title>Novel species in genus Arthrobacter.</title>
        <authorList>
            <person name="Liu Y."/>
        </authorList>
    </citation>
    <scope>NUCLEOTIDE SEQUENCE</scope>
    <source>
        <strain evidence="3">Zg-Y453</strain>
    </source>
</reference>
<feature type="compositionally biased region" description="Gly residues" evidence="1">
    <location>
        <begin position="294"/>
        <end position="303"/>
    </location>
</feature>
<dbReference type="RefSeq" id="WP_227894071.1">
    <property type="nucleotide sequence ID" value="NZ_CP099466.1"/>
</dbReference>
<feature type="transmembrane region" description="Helical" evidence="2">
    <location>
        <begin position="65"/>
        <end position="89"/>
    </location>
</feature>
<feature type="transmembrane region" description="Helical" evidence="2">
    <location>
        <begin position="101"/>
        <end position="123"/>
    </location>
</feature>
<evidence type="ECO:0000256" key="2">
    <source>
        <dbReference type="SAM" id="Phobius"/>
    </source>
</evidence>
<feature type="compositionally biased region" description="Low complexity" evidence="1">
    <location>
        <begin position="370"/>
        <end position="389"/>
    </location>
</feature>
<name>A0A9X1MAT3_9MICC</name>
<feature type="compositionally biased region" description="Basic and acidic residues" evidence="1">
    <location>
        <begin position="1"/>
        <end position="14"/>
    </location>
</feature>
<dbReference type="Proteomes" id="UP001139158">
    <property type="component" value="Unassembled WGS sequence"/>
</dbReference>
<evidence type="ECO:0000313" key="3">
    <source>
        <dbReference type="EMBL" id="MCC3296331.1"/>
    </source>
</evidence>
<sequence>MNQPHIENEARTDADAPAPKQASVDGGPHAVAGPFGLRDIVVGSAVLLLLIGSVLPFATGGRLNLWSAFSLFFVGIGIIMPVAVAGLFVARRLSPGTRLRVGSLSLDQFASVIAVLAVIFFFLQLVYVFSVGALICLIGAIVLVAATTFAPHIPPFSAEFSGRKEIPAHPVAREALPLARAPKPAPAPKDAGHPAGQPHTGAFGQYPDARQERDARQTAAARPDEGRVSTDHDGERQAAPNAGRPGAERDHGAPAPAGQGDVRPGASGAGAGATGVAGGAAAAAAGAAAGAAGAGAAGAGSAGAGTPRTGAAFGETAPAGFGTDRPENAQAPSTQDSSNQAPSSQDSSEQPAEAPAPAGQQSLPATTVNPAVSAGSPSSGSPATQSSESISATREENENVVEAFWFAVGTPRQIVDERTGMPLFMFYPGDWELGLEDRGHEFLVQDKRTGRIGVLRDLSNIERVSDENSGH</sequence>
<feature type="compositionally biased region" description="Low complexity" evidence="1">
    <location>
        <begin position="335"/>
        <end position="362"/>
    </location>
</feature>
<proteinExistence type="predicted"/>
<dbReference type="EMBL" id="JAJFZV010000001">
    <property type="protein sequence ID" value="MCC3296331.1"/>
    <property type="molecule type" value="Genomic_DNA"/>
</dbReference>
<keyword evidence="4" id="KW-1185">Reference proteome</keyword>
<feature type="region of interest" description="Disordered" evidence="1">
    <location>
        <begin position="1"/>
        <end position="24"/>
    </location>
</feature>
<organism evidence="3 4">
    <name type="scientific">Arthrobacter caoxuetaonis</name>
    <dbReference type="NCBI Taxonomy" id="2886935"/>
    <lineage>
        <taxon>Bacteria</taxon>
        <taxon>Bacillati</taxon>
        <taxon>Actinomycetota</taxon>
        <taxon>Actinomycetes</taxon>
        <taxon>Micrococcales</taxon>
        <taxon>Micrococcaceae</taxon>
        <taxon>Arthrobacter</taxon>
    </lineage>
</organism>
<protein>
    <submittedName>
        <fullName evidence="3">Uncharacterized protein</fullName>
    </submittedName>
</protein>
<comment type="caution">
    <text evidence="3">The sequence shown here is derived from an EMBL/GenBank/DDBJ whole genome shotgun (WGS) entry which is preliminary data.</text>
</comment>
<feature type="region of interest" description="Disordered" evidence="1">
    <location>
        <begin position="181"/>
        <end position="275"/>
    </location>
</feature>
<evidence type="ECO:0000256" key="1">
    <source>
        <dbReference type="SAM" id="MobiDB-lite"/>
    </source>
</evidence>
<gene>
    <name evidence="3" type="ORF">LJ757_00750</name>
</gene>
<dbReference type="AlphaFoldDB" id="A0A9X1MAT3"/>
<dbReference type="CDD" id="cd06174">
    <property type="entry name" value="MFS"/>
    <property type="match status" value="1"/>
</dbReference>